<keyword evidence="3" id="KW-0486">Methionine biosynthesis</keyword>
<organism evidence="4 5">
    <name type="scientific">Dictyobacter aurantiacus</name>
    <dbReference type="NCBI Taxonomy" id="1936993"/>
    <lineage>
        <taxon>Bacteria</taxon>
        <taxon>Bacillati</taxon>
        <taxon>Chloroflexota</taxon>
        <taxon>Ktedonobacteria</taxon>
        <taxon>Ktedonobacterales</taxon>
        <taxon>Dictyobacteraceae</taxon>
        <taxon>Dictyobacter</taxon>
    </lineage>
</organism>
<evidence type="ECO:0000313" key="4">
    <source>
        <dbReference type="EMBL" id="GCE06369.1"/>
    </source>
</evidence>
<reference evidence="5" key="1">
    <citation type="submission" date="2018-12" db="EMBL/GenBank/DDBJ databases">
        <title>Tengunoibacter tsumagoiensis gen. nov., sp. nov., Dictyobacter kobayashii sp. nov., D. alpinus sp. nov., and D. joshuensis sp. nov. and description of Dictyobacteraceae fam. nov. within the order Ktedonobacterales isolated from Tengu-no-mugimeshi.</title>
        <authorList>
            <person name="Wang C.M."/>
            <person name="Zheng Y."/>
            <person name="Sakai Y."/>
            <person name="Toyoda A."/>
            <person name="Minakuchi Y."/>
            <person name="Abe K."/>
            <person name="Yokota A."/>
            <person name="Yabe S."/>
        </authorList>
    </citation>
    <scope>NUCLEOTIDE SEQUENCE [LARGE SCALE GENOMIC DNA]</scope>
    <source>
        <strain evidence="5">S-27</strain>
    </source>
</reference>
<feature type="site" description="Transition state stabilizer" evidence="3">
    <location>
        <position position="180"/>
    </location>
</feature>
<name>A0A401ZHM3_9CHLR</name>
<comment type="similarity">
    <text evidence="3">Belongs to the EIF-2B alpha/beta/delta subunits family. MtnA subfamily.</text>
</comment>
<feature type="binding site" evidence="3">
    <location>
        <begin position="270"/>
        <end position="271"/>
    </location>
    <ligand>
        <name>substrate</name>
    </ligand>
</feature>
<evidence type="ECO:0000313" key="5">
    <source>
        <dbReference type="Proteomes" id="UP000287224"/>
    </source>
</evidence>
<feature type="binding site" evidence="3">
    <location>
        <begin position="59"/>
        <end position="61"/>
    </location>
    <ligand>
        <name>substrate</name>
    </ligand>
</feature>
<keyword evidence="3" id="KW-0028">Amino-acid biosynthesis</keyword>
<dbReference type="AlphaFoldDB" id="A0A401ZHM3"/>
<dbReference type="InterPro" id="IPR005251">
    <property type="entry name" value="IF-M1Pi"/>
</dbReference>
<keyword evidence="5" id="KW-1185">Reference proteome</keyword>
<dbReference type="UniPathway" id="UPA00904">
    <property type="reaction ID" value="UER00874"/>
</dbReference>
<dbReference type="InterPro" id="IPR011559">
    <property type="entry name" value="Initiation_fac_2B_a/b/d"/>
</dbReference>
<comment type="caution">
    <text evidence="4">The sequence shown here is derived from an EMBL/GenBank/DDBJ whole genome shotgun (WGS) entry which is preliminary data.</text>
</comment>
<dbReference type="GO" id="GO:0046523">
    <property type="term" value="F:S-methyl-5-thioribose-1-phosphate isomerase activity"/>
    <property type="evidence" value="ECO:0007669"/>
    <property type="project" value="UniProtKB-UniRule"/>
</dbReference>
<dbReference type="RefSeq" id="WP_126597320.1">
    <property type="nucleotide sequence ID" value="NZ_BIFQ01000001.1"/>
</dbReference>
<dbReference type="Proteomes" id="UP000287224">
    <property type="component" value="Unassembled WGS sequence"/>
</dbReference>
<dbReference type="OrthoDB" id="9803436at2"/>
<dbReference type="GO" id="GO:0019509">
    <property type="term" value="P:L-methionine salvage from methylthioadenosine"/>
    <property type="evidence" value="ECO:0007669"/>
    <property type="project" value="UniProtKB-UniRule"/>
</dbReference>
<dbReference type="InterPro" id="IPR042529">
    <property type="entry name" value="IF_2B-like_C"/>
</dbReference>
<feature type="binding site" evidence="3">
    <location>
        <position position="219"/>
    </location>
    <ligand>
        <name>substrate</name>
    </ligand>
</feature>
<feature type="binding site" evidence="3">
    <location>
        <position position="110"/>
    </location>
    <ligand>
        <name>substrate</name>
    </ligand>
</feature>
<dbReference type="FunFam" id="1.20.120.420:FF:000003">
    <property type="entry name" value="Methylthioribose-1-phosphate isomerase"/>
    <property type="match status" value="1"/>
</dbReference>
<protein>
    <recommendedName>
        <fullName evidence="3">Methylthioribose-1-phosphate isomerase</fullName>
        <shortName evidence="3">M1Pi</shortName>
        <shortName evidence="3">MTR-1-P isomerase</shortName>
        <ecNumber evidence="3">5.3.1.23</ecNumber>
    </recommendedName>
    <alternativeName>
        <fullName evidence="3">S-methyl-5-thioribose-1-phosphate isomerase</fullName>
    </alternativeName>
</protein>
<comment type="catalytic activity">
    <reaction evidence="2 3">
        <text>5-(methylsulfanyl)-alpha-D-ribose 1-phosphate = 5-(methylsulfanyl)-D-ribulose 1-phosphate</text>
        <dbReference type="Rhea" id="RHEA:19989"/>
        <dbReference type="ChEBI" id="CHEBI:58533"/>
        <dbReference type="ChEBI" id="CHEBI:58548"/>
        <dbReference type="EC" id="5.3.1.23"/>
    </reaction>
</comment>
<evidence type="ECO:0000256" key="2">
    <source>
        <dbReference type="ARBA" id="ARBA00052401"/>
    </source>
</evidence>
<accession>A0A401ZHM3</accession>
<evidence type="ECO:0000256" key="3">
    <source>
        <dbReference type="HAMAP-Rule" id="MF_01678"/>
    </source>
</evidence>
<comment type="function">
    <text evidence="3">Catalyzes the interconversion of methylthioribose-1-phosphate (MTR-1-P) into methylthioribulose-1-phosphate (MTRu-1-P).</text>
</comment>
<dbReference type="HAMAP" id="MF_01678">
    <property type="entry name" value="Salvage_MtnA"/>
    <property type="match status" value="1"/>
</dbReference>
<feature type="active site" description="Proton donor" evidence="3">
    <location>
        <position position="260"/>
    </location>
</feature>
<dbReference type="NCBIfam" id="TIGR00512">
    <property type="entry name" value="salvage_mtnA"/>
    <property type="match status" value="1"/>
</dbReference>
<gene>
    <name evidence="3 4" type="primary">mtnA</name>
    <name evidence="4" type="ORF">KDAU_36980</name>
</gene>
<dbReference type="FunFam" id="3.40.50.10470:FF:000006">
    <property type="entry name" value="Methylthioribose-1-phosphate isomerase"/>
    <property type="match status" value="1"/>
</dbReference>
<dbReference type="InterPro" id="IPR000649">
    <property type="entry name" value="IF-2B-related"/>
</dbReference>
<dbReference type="EMBL" id="BIFQ01000001">
    <property type="protein sequence ID" value="GCE06369.1"/>
    <property type="molecule type" value="Genomic_DNA"/>
</dbReference>
<dbReference type="InterPro" id="IPR027363">
    <property type="entry name" value="M1Pi_N"/>
</dbReference>
<dbReference type="PANTHER" id="PTHR43475">
    <property type="entry name" value="METHYLTHIORIBOSE-1-PHOSPHATE ISOMERASE"/>
    <property type="match status" value="1"/>
</dbReference>
<sequence length="370" mass="40231">MDDSFFHSQVRTVWWEEDEADGRAQIGLLDQSLLPQQVVIMHLQHEQQVADAIASLKVRGAPVIGVTAAFGVALAAARLLAERQAVQRELTLAELSEHVHEVSQLLCRTRPTAVNLFWATERMQRCLQQVARTSMPVQQLVALLQEEAQAIAAEDVQACWQMGMYGAELIADGDTLLTHCNAGALATTGIGTALAPIYVAARSGKNLHVLVDETRPVLQGARLTAWELQQEGIPLTLITDNMAGHFMRQGNIRSIFVGADRIAANGDVANKIGTYSLAVLAHAHQIPLYVVAPCSTIDLSLPSGDQIPIEQRKPEEVTTLYGTSIAPAGVAVANPAFDVTPHPYISAIITEKGIVRPPYRENLRELDTEH</sequence>
<dbReference type="Gene3D" id="3.40.50.10470">
    <property type="entry name" value="Translation initiation factor eif-2b, domain 2"/>
    <property type="match status" value="1"/>
</dbReference>
<dbReference type="SUPFAM" id="SSF100950">
    <property type="entry name" value="NagB/RpiA/CoA transferase-like"/>
    <property type="match status" value="1"/>
</dbReference>
<proteinExistence type="inferred from homology"/>
<dbReference type="Pfam" id="PF01008">
    <property type="entry name" value="IF-2B"/>
    <property type="match status" value="1"/>
</dbReference>
<dbReference type="EC" id="5.3.1.23" evidence="3"/>
<keyword evidence="1 3" id="KW-0413">Isomerase</keyword>
<dbReference type="NCBIfam" id="TIGR00524">
    <property type="entry name" value="eIF-2B_rel"/>
    <property type="match status" value="1"/>
</dbReference>
<dbReference type="Gene3D" id="1.20.120.420">
    <property type="entry name" value="translation initiation factor eif-2b, domain 1"/>
    <property type="match status" value="1"/>
</dbReference>
<evidence type="ECO:0000256" key="1">
    <source>
        <dbReference type="ARBA" id="ARBA00023235"/>
    </source>
</evidence>
<dbReference type="InterPro" id="IPR037171">
    <property type="entry name" value="NagB/RpiA_transferase-like"/>
</dbReference>
<comment type="pathway">
    <text evidence="3">Amino-acid biosynthesis; L-methionine biosynthesis via salvage pathway; L-methionine from S-methyl-5-thio-alpha-D-ribose 1-phosphate: step 1/6.</text>
</comment>
<dbReference type="PANTHER" id="PTHR43475:SF1">
    <property type="entry name" value="METHYLTHIORIBOSE-1-PHOSPHATE ISOMERASE"/>
    <property type="match status" value="1"/>
</dbReference>
<dbReference type="NCBIfam" id="NF004326">
    <property type="entry name" value="PRK05720.1"/>
    <property type="match status" value="1"/>
</dbReference>